<evidence type="ECO:0000256" key="4">
    <source>
        <dbReference type="ARBA" id="ARBA00012513"/>
    </source>
</evidence>
<name>A0AAD8R8U8_LOLMU</name>
<keyword evidence="11 18" id="KW-0547">Nucleotide-binding</keyword>
<dbReference type="Gene3D" id="2.60.120.200">
    <property type="match status" value="2"/>
</dbReference>
<dbReference type="PROSITE" id="PS00108">
    <property type="entry name" value="PROTEIN_KINASE_ST"/>
    <property type="match status" value="1"/>
</dbReference>
<dbReference type="Proteomes" id="UP001231189">
    <property type="component" value="Unassembled WGS sequence"/>
</dbReference>
<evidence type="ECO:0000256" key="12">
    <source>
        <dbReference type="ARBA" id="ARBA00022777"/>
    </source>
</evidence>
<dbReference type="Pfam" id="PF14223">
    <property type="entry name" value="Retrotran_gag_2"/>
    <property type="match status" value="1"/>
</dbReference>
<keyword evidence="15 20" id="KW-0472">Membrane</keyword>
<keyword evidence="13 18" id="KW-0067">ATP-binding</keyword>
<dbReference type="CDD" id="cd06899">
    <property type="entry name" value="lectin_legume_LecRK_Arcelin_ConA"/>
    <property type="match status" value="1"/>
</dbReference>
<feature type="transmembrane region" description="Helical" evidence="20">
    <location>
        <begin position="423"/>
        <end position="447"/>
    </location>
</feature>
<dbReference type="InterPro" id="IPR008271">
    <property type="entry name" value="Ser/Thr_kinase_AS"/>
</dbReference>
<dbReference type="GO" id="GO:0004674">
    <property type="term" value="F:protein serine/threonine kinase activity"/>
    <property type="evidence" value="ECO:0007669"/>
    <property type="project" value="UniProtKB-KW"/>
</dbReference>
<feature type="compositionally biased region" description="Basic and acidic residues" evidence="19">
    <location>
        <begin position="1328"/>
        <end position="1338"/>
    </location>
</feature>
<protein>
    <recommendedName>
        <fullName evidence="4">non-specific serine/threonine protein kinase</fullName>
        <ecNumber evidence="4">2.7.11.1</ecNumber>
    </recommendedName>
</protein>
<dbReference type="InterPro" id="IPR011009">
    <property type="entry name" value="Kinase-like_dom_sf"/>
</dbReference>
<evidence type="ECO:0000256" key="1">
    <source>
        <dbReference type="ARBA" id="ARBA00004251"/>
    </source>
</evidence>
<dbReference type="SUPFAM" id="SSF49899">
    <property type="entry name" value="Concanavalin A-like lectins/glucanases"/>
    <property type="match status" value="2"/>
</dbReference>
<evidence type="ECO:0000256" key="6">
    <source>
        <dbReference type="ARBA" id="ARBA00022527"/>
    </source>
</evidence>
<comment type="similarity">
    <text evidence="3">In the C-terminal section; belongs to the protein kinase superfamily. Ser/Thr protein kinase family.</text>
</comment>
<evidence type="ECO:0000256" key="13">
    <source>
        <dbReference type="ARBA" id="ARBA00022840"/>
    </source>
</evidence>
<feature type="compositionally biased region" description="Low complexity" evidence="19">
    <location>
        <begin position="1299"/>
        <end position="1312"/>
    </location>
</feature>
<keyword evidence="9" id="KW-0732">Signal</keyword>
<dbReference type="EC" id="2.7.11.1" evidence="4"/>
<accession>A0AAD8R8U8</accession>
<feature type="region of interest" description="Disordered" evidence="19">
    <location>
        <begin position="1142"/>
        <end position="1186"/>
    </location>
</feature>
<comment type="similarity">
    <text evidence="2">In the N-terminal section; belongs to the leguminous lectin family.</text>
</comment>
<comment type="caution">
    <text evidence="22">The sequence shown here is derived from an EMBL/GenBank/DDBJ whole genome shotgun (WGS) entry which is preliminary data.</text>
</comment>
<keyword evidence="23" id="KW-1185">Reference proteome</keyword>
<evidence type="ECO:0000256" key="9">
    <source>
        <dbReference type="ARBA" id="ARBA00022729"/>
    </source>
</evidence>
<dbReference type="SUPFAM" id="SSF56112">
    <property type="entry name" value="Protein kinase-like (PK-like)"/>
    <property type="match status" value="1"/>
</dbReference>
<feature type="compositionally biased region" description="Acidic residues" evidence="19">
    <location>
        <begin position="1372"/>
        <end position="1387"/>
    </location>
</feature>
<dbReference type="InterPro" id="IPR019825">
    <property type="entry name" value="Lectin_legB_Mn/Ca_BS"/>
</dbReference>
<evidence type="ECO:0000256" key="10">
    <source>
        <dbReference type="ARBA" id="ARBA00022734"/>
    </source>
</evidence>
<evidence type="ECO:0000256" key="7">
    <source>
        <dbReference type="ARBA" id="ARBA00022679"/>
    </source>
</evidence>
<sequence length="1444" mass="153176">MICFSLCDHVFLYAAPPSFDFDFSNSSTFSLADFTTAGVAAFHGGLFDLTANSYRTSINFNVGRVAYAHPVPLRDNATGEVASFTTSFSFAINVTDVNNKGDGMAFFLGQYPSAIPPSSQGGALGLCTGDCVDAVAGKHRFVAVEFDTFNDSWDPSLTYDHMGIDMNSIKSVANVSLPSFSLNGQMSARVDYNGSTGVMDVELRFNYSPKFHGATVTFNMSAKLFEVEEGGCPPAAPTFGIRASWFEAVERSQSATSMADVEAARCDAVRAASVEAPEALRGGRGCVAAWRCCAAAEAAAAQHDGHGAWPCRACSSAAAVADLRGGAEAAVERRGSAAWTRSRSCGGRRGLPSGSPNKVDLRTALPEQVAMGFSAATGSSVELHQLLSWSFSLLTSGSGSSPTPNTGTPDMVLGGSSKRKRSIGLTVALVITSIASFFLSLAVLALLRALRRKAIALAEKEQESEAHRNKLMDEEFQKGSGPRRFEYSQLATATQDFSEEDKLGEGGFGSVYRGFLKELDLHVAIKRVSRGSEQGIKEYSSEVKIISRIRHRNLVQLIGWCHVGTELMLVYELMPNGSLDAHLYNASILLTWPVRFKIVLGLGSALLYLHQEWEQCVVHRDVKPSNIMLDASFHAKLGDFGLARLVEHGQGSHNTSNLAGTMGYMDPEYLITGRAGPETDVYSFGVVLLEIACGRRPVEPDQEDPRLVEWVWDIRRRRLCAAAAGSCPACAAASVQPPPAPAPPAAASMLPPAAPILPPVLARLLNGGTAPGAAMSPFAPLSTLTAGAMFSGQIAPVPGFVSPPIVSTVPAPTSLTPPITAAPALPSAPLPTPTAPPPSTVAAAAPPGFYFNPTPEHFNALALYQGLLQAGSSSMPSSSFAPSVPQGGLASDPYGYGGAYGGAPQLGLLPAPAPTPTAAPPGPSYGAAPPLGVPSPAAYAMAGAPAGGVAPFYIAHLIPVKLSPDNYLAWRAQVLPLLRSRHLEGFIDGSLPCPPSYHPAYHQWVAHDQAILSGIQSSLTDSVSGLVLFATTSREAWAALDTSYSTQSIARSMAIRTQLGELKKNDLTVTLYFNKISALADTLASIGQPLRPEEFISYVVNGLDDDYDSLVENITGRNIPIQPRELYARMLATEQRIVSRRSSPSYAAANAATRGGKPSKQPYLPKSANPPGDTTTPTPGSRRQNGRPRACCATCGAFAACQLCGIDGHVASKCHRRFKAEFLGLGNNGKGSDKQAALATHGHTQSYSVDAPWYMDTGATNHLTSEMAKLNTHEPYQGHDHVRTANGAAPTKSCCTTMSSSSSELSHGPSSSRETPPVVRAPEEWDLEDHASSARSEDDQPLTSGDEDLQFLVHEEPEPESEDTLWEGFPTSEEEEEADDNDDDDSLEGYPPAKRLRMWWDDDSSDDEDGDEAPVEGYGSSDEEPSGSSADEGPEDDDEGSDGP</sequence>
<dbReference type="Gene3D" id="1.10.510.10">
    <property type="entry name" value="Transferase(Phosphotransferase) domain 1"/>
    <property type="match status" value="1"/>
</dbReference>
<keyword evidence="8 20" id="KW-0812">Transmembrane</keyword>
<dbReference type="InterPro" id="IPR050528">
    <property type="entry name" value="L-type_Lectin-RKs"/>
</dbReference>
<reference evidence="22" key="1">
    <citation type="submission" date="2023-07" db="EMBL/GenBank/DDBJ databases">
        <title>A chromosome-level genome assembly of Lolium multiflorum.</title>
        <authorList>
            <person name="Chen Y."/>
            <person name="Copetti D."/>
            <person name="Kolliker R."/>
            <person name="Studer B."/>
        </authorList>
    </citation>
    <scope>NUCLEOTIDE SEQUENCE</scope>
    <source>
        <strain evidence="22">02402/16</strain>
        <tissue evidence="22">Leaf</tissue>
    </source>
</reference>
<keyword evidence="10" id="KW-0430">Lectin</keyword>
<keyword evidence="5" id="KW-1003">Cell membrane</keyword>
<dbReference type="GO" id="GO:0005524">
    <property type="term" value="F:ATP binding"/>
    <property type="evidence" value="ECO:0007669"/>
    <property type="project" value="UniProtKB-UniRule"/>
</dbReference>
<feature type="compositionally biased region" description="Low complexity" evidence="19">
    <location>
        <begin position="1170"/>
        <end position="1180"/>
    </location>
</feature>
<evidence type="ECO:0000256" key="16">
    <source>
        <dbReference type="ARBA" id="ARBA00023170"/>
    </source>
</evidence>
<dbReference type="GO" id="GO:0005886">
    <property type="term" value="C:plasma membrane"/>
    <property type="evidence" value="ECO:0007669"/>
    <property type="project" value="UniProtKB-SubCell"/>
</dbReference>
<comment type="subcellular location">
    <subcellularLocation>
        <location evidence="1">Cell membrane</location>
        <topology evidence="1">Single-pass type I membrane protein</topology>
    </subcellularLocation>
</comment>
<dbReference type="Gene3D" id="3.30.200.20">
    <property type="entry name" value="Phosphorylase Kinase, domain 1"/>
    <property type="match status" value="1"/>
</dbReference>
<dbReference type="GO" id="GO:0030246">
    <property type="term" value="F:carbohydrate binding"/>
    <property type="evidence" value="ECO:0007669"/>
    <property type="project" value="UniProtKB-KW"/>
</dbReference>
<feature type="binding site" evidence="18">
    <location>
        <position position="526"/>
    </location>
    <ligand>
        <name>ATP</name>
        <dbReference type="ChEBI" id="CHEBI:30616"/>
    </ligand>
</feature>
<evidence type="ECO:0000259" key="21">
    <source>
        <dbReference type="PROSITE" id="PS50011"/>
    </source>
</evidence>
<evidence type="ECO:0000256" key="19">
    <source>
        <dbReference type="SAM" id="MobiDB-lite"/>
    </source>
</evidence>
<evidence type="ECO:0000256" key="8">
    <source>
        <dbReference type="ARBA" id="ARBA00022692"/>
    </source>
</evidence>
<dbReference type="InterPro" id="IPR017441">
    <property type="entry name" value="Protein_kinase_ATP_BS"/>
</dbReference>
<dbReference type="PROSITE" id="PS00307">
    <property type="entry name" value="LECTIN_LEGUME_BETA"/>
    <property type="match status" value="1"/>
</dbReference>
<dbReference type="EMBL" id="JAUUTY010000006">
    <property type="protein sequence ID" value="KAK1615837.1"/>
    <property type="molecule type" value="Genomic_DNA"/>
</dbReference>
<feature type="domain" description="Protein kinase" evidence="21">
    <location>
        <begin position="497"/>
        <end position="784"/>
    </location>
</feature>
<dbReference type="FunFam" id="1.10.510.10:FF:000240">
    <property type="entry name" value="Lectin-domain containing receptor kinase A4.3"/>
    <property type="match status" value="1"/>
</dbReference>
<dbReference type="FunFam" id="3.30.200.20:FF:000168">
    <property type="entry name" value="L-type lectin-domain containing receptor kinase IX.1"/>
    <property type="match status" value="1"/>
</dbReference>
<feature type="compositionally biased region" description="Acidic residues" evidence="19">
    <location>
        <begin position="1401"/>
        <end position="1414"/>
    </location>
</feature>
<gene>
    <name evidence="22" type="ORF">QYE76_021354</name>
</gene>
<evidence type="ECO:0000256" key="18">
    <source>
        <dbReference type="PROSITE-ProRule" id="PRU10141"/>
    </source>
</evidence>
<dbReference type="InterPro" id="IPR013320">
    <property type="entry name" value="ConA-like_dom_sf"/>
</dbReference>
<evidence type="ECO:0000313" key="23">
    <source>
        <dbReference type="Proteomes" id="UP001231189"/>
    </source>
</evidence>
<keyword evidence="17" id="KW-0325">Glycoprotein</keyword>
<dbReference type="InterPro" id="IPR001220">
    <property type="entry name" value="Legume_lectin_dom"/>
</dbReference>
<dbReference type="InterPro" id="IPR000719">
    <property type="entry name" value="Prot_kinase_dom"/>
</dbReference>
<dbReference type="PANTHER" id="PTHR27007">
    <property type="match status" value="1"/>
</dbReference>
<feature type="compositionally biased region" description="Acidic residues" evidence="19">
    <location>
        <begin position="1432"/>
        <end position="1444"/>
    </location>
</feature>
<evidence type="ECO:0000256" key="20">
    <source>
        <dbReference type="SAM" id="Phobius"/>
    </source>
</evidence>
<evidence type="ECO:0000256" key="2">
    <source>
        <dbReference type="ARBA" id="ARBA00008536"/>
    </source>
</evidence>
<dbReference type="Pfam" id="PF00139">
    <property type="entry name" value="Lectin_legB"/>
    <property type="match status" value="2"/>
</dbReference>
<evidence type="ECO:0000313" key="22">
    <source>
        <dbReference type="EMBL" id="KAK1615837.1"/>
    </source>
</evidence>
<dbReference type="PROSITE" id="PS00107">
    <property type="entry name" value="PROTEIN_KINASE_ATP"/>
    <property type="match status" value="1"/>
</dbReference>
<evidence type="ECO:0000256" key="11">
    <source>
        <dbReference type="ARBA" id="ARBA00022741"/>
    </source>
</evidence>
<evidence type="ECO:0000256" key="3">
    <source>
        <dbReference type="ARBA" id="ARBA00010217"/>
    </source>
</evidence>
<evidence type="ECO:0000256" key="17">
    <source>
        <dbReference type="ARBA" id="ARBA00023180"/>
    </source>
</evidence>
<keyword evidence="14 20" id="KW-1133">Transmembrane helix</keyword>
<dbReference type="SMART" id="SM00220">
    <property type="entry name" value="S_TKc"/>
    <property type="match status" value="1"/>
</dbReference>
<evidence type="ECO:0000256" key="15">
    <source>
        <dbReference type="ARBA" id="ARBA00023136"/>
    </source>
</evidence>
<keyword evidence="16" id="KW-0675">Receptor</keyword>
<dbReference type="PROSITE" id="PS50011">
    <property type="entry name" value="PROTEIN_KINASE_DOM"/>
    <property type="match status" value="1"/>
</dbReference>
<keyword evidence="7" id="KW-0808">Transferase</keyword>
<dbReference type="Pfam" id="PF00069">
    <property type="entry name" value="Pkinase"/>
    <property type="match status" value="1"/>
</dbReference>
<proteinExistence type="inferred from homology"/>
<organism evidence="22 23">
    <name type="scientific">Lolium multiflorum</name>
    <name type="common">Italian ryegrass</name>
    <name type="synonym">Lolium perenne subsp. multiflorum</name>
    <dbReference type="NCBI Taxonomy" id="4521"/>
    <lineage>
        <taxon>Eukaryota</taxon>
        <taxon>Viridiplantae</taxon>
        <taxon>Streptophyta</taxon>
        <taxon>Embryophyta</taxon>
        <taxon>Tracheophyta</taxon>
        <taxon>Spermatophyta</taxon>
        <taxon>Magnoliopsida</taxon>
        <taxon>Liliopsida</taxon>
        <taxon>Poales</taxon>
        <taxon>Poaceae</taxon>
        <taxon>BOP clade</taxon>
        <taxon>Pooideae</taxon>
        <taxon>Poodae</taxon>
        <taxon>Poeae</taxon>
        <taxon>Poeae Chloroplast Group 2 (Poeae type)</taxon>
        <taxon>Loliodinae</taxon>
        <taxon>Loliinae</taxon>
        <taxon>Lolium</taxon>
    </lineage>
</organism>
<dbReference type="GO" id="GO:0002229">
    <property type="term" value="P:defense response to oomycetes"/>
    <property type="evidence" value="ECO:0007669"/>
    <property type="project" value="UniProtKB-ARBA"/>
</dbReference>
<keyword evidence="12" id="KW-0418">Kinase</keyword>
<evidence type="ECO:0000256" key="14">
    <source>
        <dbReference type="ARBA" id="ARBA00022989"/>
    </source>
</evidence>
<evidence type="ECO:0000256" key="5">
    <source>
        <dbReference type="ARBA" id="ARBA00022475"/>
    </source>
</evidence>
<feature type="region of interest" description="Disordered" evidence="19">
    <location>
        <begin position="1277"/>
        <end position="1444"/>
    </location>
</feature>
<keyword evidence="6" id="KW-0723">Serine/threonine-protein kinase</keyword>